<gene>
    <name evidence="2" type="ORF">HYALB_00003694</name>
</gene>
<comment type="caution">
    <text evidence="2">The sequence shown here is derived from an EMBL/GenBank/DDBJ whole genome shotgun (WGS) entry which is preliminary data.</text>
</comment>
<feature type="transmembrane region" description="Helical" evidence="1">
    <location>
        <begin position="244"/>
        <end position="261"/>
    </location>
</feature>
<feature type="transmembrane region" description="Helical" evidence="1">
    <location>
        <begin position="106"/>
        <end position="127"/>
    </location>
</feature>
<feature type="transmembrane region" description="Helical" evidence="1">
    <location>
        <begin position="10"/>
        <end position="28"/>
    </location>
</feature>
<feature type="transmembrane region" description="Helical" evidence="1">
    <location>
        <begin position="316"/>
        <end position="336"/>
    </location>
</feature>
<feature type="transmembrane region" description="Helical" evidence="1">
    <location>
        <begin position="273"/>
        <end position="295"/>
    </location>
</feature>
<keyword evidence="3" id="KW-1185">Reference proteome</keyword>
<evidence type="ECO:0000256" key="1">
    <source>
        <dbReference type="SAM" id="Phobius"/>
    </source>
</evidence>
<feature type="transmembrane region" description="Helical" evidence="1">
    <location>
        <begin position="174"/>
        <end position="192"/>
    </location>
</feature>
<accession>A0A9N9LJV3</accession>
<feature type="transmembrane region" description="Helical" evidence="1">
    <location>
        <begin position="40"/>
        <end position="65"/>
    </location>
</feature>
<feature type="transmembrane region" description="Helical" evidence="1">
    <location>
        <begin position="133"/>
        <end position="153"/>
    </location>
</feature>
<dbReference type="Proteomes" id="UP000701801">
    <property type="component" value="Unassembled WGS sequence"/>
</dbReference>
<protein>
    <submittedName>
        <fullName evidence="2">Uncharacterized protein</fullName>
    </submittedName>
</protein>
<organism evidence="2 3">
    <name type="scientific">Hymenoscyphus albidus</name>
    <dbReference type="NCBI Taxonomy" id="595503"/>
    <lineage>
        <taxon>Eukaryota</taxon>
        <taxon>Fungi</taxon>
        <taxon>Dikarya</taxon>
        <taxon>Ascomycota</taxon>
        <taxon>Pezizomycotina</taxon>
        <taxon>Leotiomycetes</taxon>
        <taxon>Helotiales</taxon>
        <taxon>Helotiaceae</taxon>
        <taxon>Hymenoscyphus</taxon>
    </lineage>
</organism>
<feature type="transmembrane region" description="Helical" evidence="1">
    <location>
        <begin position="212"/>
        <end position="232"/>
    </location>
</feature>
<dbReference type="OrthoDB" id="3479521at2759"/>
<keyword evidence="1" id="KW-0812">Transmembrane</keyword>
<proteinExistence type="predicted"/>
<sequence>MSAQPAPAPVLWYSLFWGILAIAVNSMSQPSGRVCESPAVVGFMLGSSPIICTLDVLILVVRMAYYSISLKSARKAIQVVVIQRFALDDENSGTFSDFRKNAIFRWFFFVLTVAQAIKIFAFEGIIWTKVWASMYIGSFLIIEMLVVIPSQWIDIPKKGSESQLHRVKGSGVWSMPYISVVMGTVFLLWFTIQASTSISNAHGLRMGALQWTGLIILLFGSLPFALTSFYVFNITNKTEVHRSYYWWLLSIVVIPASYLLSMLFGELTNLKDIYLTVFTSLMTGAWALCGLRWASTTFDYIESGEPQRMFLRRIEVALSSYFLFLHLASAILYYIYTYDPQETIKPGWTEQLG</sequence>
<keyword evidence="1" id="KW-0472">Membrane</keyword>
<keyword evidence="1" id="KW-1133">Transmembrane helix</keyword>
<name>A0A9N9LJV3_9HELO</name>
<evidence type="ECO:0000313" key="3">
    <source>
        <dbReference type="Proteomes" id="UP000701801"/>
    </source>
</evidence>
<evidence type="ECO:0000313" key="2">
    <source>
        <dbReference type="EMBL" id="CAG8973916.1"/>
    </source>
</evidence>
<dbReference type="AlphaFoldDB" id="A0A9N9LJV3"/>
<dbReference type="EMBL" id="CAJVRM010000083">
    <property type="protein sequence ID" value="CAG8973916.1"/>
    <property type="molecule type" value="Genomic_DNA"/>
</dbReference>
<reference evidence="2" key="1">
    <citation type="submission" date="2021-07" db="EMBL/GenBank/DDBJ databases">
        <authorList>
            <person name="Durling M."/>
        </authorList>
    </citation>
    <scope>NUCLEOTIDE SEQUENCE</scope>
</reference>